<dbReference type="Pfam" id="PF13328">
    <property type="entry name" value="HD_4"/>
    <property type="match status" value="1"/>
</dbReference>
<gene>
    <name evidence="1" type="ORF">K4A83_13500</name>
</gene>
<evidence type="ECO:0000313" key="1">
    <source>
        <dbReference type="EMBL" id="MCW6037278.1"/>
    </source>
</evidence>
<reference evidence="1 2" key="1">
    <citation type="submission" date="2021-08" db="EMBL/GenBank/DDBJ databases">
        <title>Draft genome sequence of Spirulina subsalsa with high tolerance to salinity and hype-accumulation of phycocyanin.</title>
        <authorList>
            <person name="Pei H."/>
            <person name="Jiang L."/>
        </authorList>
    </citation>
    <scope>NUCLEOTIDE SEQUENCE [LARGE SCALE GENOMIC DNA]</scope>
    <source>
        <strain evidence="1 2">FACHB-351</strain>
    </source>
</reference>
<organism evidence="1 2">
    <name type="scientific">Spirulina subsalsa FACHB-351</name>
    <dbReference type="NCBI Taxonomy" id="234711"/>
    <lineage>
        <taxon>Bacteria</taxon>
        <taxon>Bacillati</taxon>
        <taxon>Cyanobacteriota</taxon>
        <taxon>Cyanophyceae</taxon>
        <taxon>Spirulinales</taxon>
        <taxon>Spirulinaceae</taxon>
        <taxon>Spirulina</taxon>
    </lineage>
</organism>
<keyword evidence="2" id="KW-1185">Reference proteome</keyword>
<sequence>MRNDSELEKAIALAQQCHAEQVDKAGKPYIDHPLRVMAALSSLEEKIVGVLHDAVEDSDLTLDQLRDLGFSDPVIQALDAITKRPGEDYEAYLRRVMGNAIALSVKIADMTDNMDMSRIPHPTAKDYRRLQKYQQVLPRLQAAYATLLTL</sequence>
<dbReference type="SUPFAM" id="SSF109604">
    <property type="entry name" value="HD-domain/PDEase-like"/>
    <property type="match status" value="1"/>
</dbReference>
<proteinExistence type="predicted"/>
<dbReference type="Gene3D" id="1.10.3210.10">
    <property type="entry name" value="Hypothetical protein af1432"/>
    <property type="match status" value="1"/>
</dbReference>
<comment type="caution">
    <text evidence="1">The sequence shown here is derived from an EMBL/GenBank/DDBJ whole genome shotgun (WGS) entry which is preliminary data.</text>
</comment>
<name>A0ABT3L701_9CYAN</name>
<evidence type="ECO:0000313" key="2">
    <source>
        <dbReference type="Proteomes" id="UP001526426"/>
    </source>
</evidence>
<protein>
    <submittedName>
        <fullName evidence="1">HD domain-containing protein</fullName>
    </submittedName>
</protein>
<accession>A0ABT3L701</accession>
<dbReference type="RefSeq" id="WP_265265126.1">
    <property type="nucleotide sequence ID" value="NZ_JAIHOM010000064.1"/>
</dbReference>
<dbReference type="EMBL" id="JAIHOM010000064">
    <property type="protein sequence ID" value="MCW6037278.1"/>
    <property type="molecule type" value="Genomic_DNA"/>
</dbReference>
<dbReference type="Proteomes" id="UP001526426">
    <property type="component" value="Unassembled WGS sequence"/>
</dbReference>